<proteinExistence type="predicted"/>
<organism evidence="1 2">
    <name type="scientific">Pseudomonas savastanoi</name>
    <name type="common">Pseudomonas syringae pv. savastanoi</name>
    <dbReference type="NCBI Taxonomy" id="29438"/>
    <lineage>
        <taxon>Bacteria</taxon>
        <taxon>Pseudomonadati</taxon>
        <taxon>Pseudomonadota</taxon>
        <taxon>Gammaproteobacteria</taxon>
        <taxon>Pseudomonadales</taxon>
        <taxon>Pseudomonadaceae</taxon>
        <taxon>Pseudomonas</taxon>
    </lineage>
</organism>
<evidence type="ECO:0000313" key="2">
    <source>
        <dbReference type="Proteomes" id="UP000272241"/>
    </source>
</evidence>
<sequence length="36" mass="3779">MLCGARMVYTAAIAGLTVQGLINNAQSIAQLRYVPA</sequence>
<name>A0A3M6AH30_PSESS</name>
<protein>
    <submittedName>
        <fullName evidence="1">ISPsy3, transposase</fullName>
    </submittedName>
</protein>
<comment type="caution">
    <text evidence="1">The sequence shown here is derived from an EMBL/GenBank/DDBJ whole genome shotgun (WGS) entry which is preliminary data.</text>
</comment>
<accession>A0A3M6AH30</accession>
<evidence type="ECO:0000313" key="1">
    <source>
        <dbReference type="EMBL" id="RMV18641.1"/>
    </source>
</evidence>
<dbReference type="EMBL" id="RBUO01000179">
    <property type="protein sequence ID" value="RMV18641.1"/>
    <property type="molecule type" value="Genomic_DNA"/>
</dbReference>
<dbReference type="Proteomes" id="UP000272241">
    <property type="component" value="Unassembled WGS sequence"/>
</dbReference>
<gene>
    <name evidence="1" type="ORF">ALP15_01944</name>
</gene>
<reference evidence="1 2" key="1">
    <citation type="submission" date="2018-08" db="EMBL/GenBank/DDBJ databases">
        <title>Recombination of ecologically and evolutionarily significant loci maintains genetic cohesion in the Pseudomonas syringae species complex.</title>
        <authorList>
            <person name="Dillon M."/>
            <person name="Thakur S."/>
            <person name="Almeida R.N.D."/>
            <person name="Weir B.S."/>
            <person name="Guttman D.S."/>
        </authorList>
    </citation>
    <scope>NUCLEOTIDE SEQUENCE [LARGE SCALE GENOMIC DNA]</scope>
    <source>
        <strain evidence="1 2">ICMP 11895</strain>
    </source>
</reference>
<dbReference type="AlphaFoldDB" id="A0A3M6AH30"/>